<protein>
    <recommendedName>
        <fullName evidence="11">Zn(2)-C6 fungal-type domain-containing protein</fullName>
    </recommendedName>
</protein>
<dbReference type="EMBL" id="JZBS01000992">
    <property type="protein sequence ID" value="KKK24510.1"/>
    <property type="molecule type" value="Genomic_DNA"/>
</dbReference>
<dbReference type="Pfam" id="PF00132">
    <property type="entry name" value="Hexapep"/>
    <property type="match status" value="1"/>
</dbReference>
<evidence type="ECO:0000256" key="7">
    <source>
        <dbReference type="ARBA" id="ARBA00023163"/>
    </source>
</evidence>
<name>A0A0F8X4A9_9EURO</name>
<sequence>MPKRASGPRSRNGCITCKIRHVKCDEGKPGCLQCHRSGRQCDGYDSASQSQLRRRIDERRRASPPRPSISPDHQMLVRRETATERQYVEYFFRRTTQAFSGYFDSLFWSLLVPQLSEREPSIRHAMTAIGALHASVELRARRVQQVDSPPDERALDHTKRQHGLDSDYLLSLRVFGDPPRKPQGGTGPHRGRAEDHIPARSDPDGGANVGNPLFREIRALFARMNVQASLFGRLLFPLQFPAWDAARQGVAFPSMSHAREVLDQLMNQGLVFIRSIGMTRSARDAASQRKFDAEQRQLLRGFEMWSLWHDDLLLRLGARIPPVDSCASLTLRIYYHTSVLCVRSALERTEDIFDGFTADFETMIRHSEEIVRVTSSSSLDAHAVFSLEGEIIAPLYYAACKCRHPAIRRRAVDVLSHYSKKEGMWDARRYEAVAKLVIEVEESSCASPPQSEQDIGSLARVYEAFQPEEVELNPCRVLLFLKPQGEGGDWETRTFHHVGRYRKRPDLIEIARGLNCVPMSEEYEKMISGMLYNPLAPELMEARHRCRCAAADFNQLDLRKLSCDEATETRLELLRKVVGRVGEGTYVEAPFTPDYGRNIIIGRETFINFNFTALDTSLIVIGDRVQFGPNVSIFTAGHETSILSRRKFVEFGHPVFIGDDCWIGGNVIVLPGVRIGEGCTIGAGSIVTRDIPPFSVAMGSPCRVRKTIPSAEEEEQDPRNAYRDMRGNRPAE</sequence>
<keyword evidence="3" id="KW-0479">Metal-binding</keyword>
<dbReference type="PROSITE" id="PS00463">
    <property type="entry name" value="ZN2_CY6_FUNGAL_1"/>
    <property type="match status" value="1"/>
</dbReference>
<organism evidence="12 13">
    <name type="scientific">Aspergillus rambellii</name>
    <dbReference type="NCBI Taxonomy" id="308745"/>
    <lineage>
        <taxon>Eukaryota</taxon>
        <taxon>Fungi</taxon>
        <taxon>Dikarya</taxon>
        <taxon>Ascomycota</taxon>
        <taxon>Pezizomycotina</taxon>
        <taxon>Eurotiomycetes</taxon>
        <taxon>Eurotiomycetidae</taxon>
        <taxon>Eurotiales</taxon>
        <taxon>Aspergillaceae</taxon>
        <taxon>Aspergillus</taxon>
        <taxon>Aspergillus subgen. Nidulantes</taxon>
    </lineage>
</organism>
<dbReference type="InterPro" id="IPR036864">
    <property type="entry name" value="Zn2-C6_fun-type_DNA-bd_sf"/>
</dbReference>
<dbReference type="STRING" id="308745.A0A0F8X4A9"/>
<dbReference type="InterPro" id="IPR024688">
    <property type="entry name" value="Mac_dom"/>
</dbReference>
<proteinExistence type="inferred from homology"/>
<dbReference type="Proteomes" id="UP000034291">
    <property type="component" value="Unassembled WGS sequence"/>
</dbReference>
<feature type="compositionally biased region" description="Basic and acidic residues" evidence="10">
    <location>
        <begin position="717"/>
        <end position="732"/>
    </location>
</feature>
<accession>A0A0F8X4A9</accession>
<dbReference type="GO" id="GO:0000981">
    <property type="term" value="F:DNA-binding transcription factor activity, RNA polymerase II-specific"/>
    <property type="evidence" value="ECO:0007669"/>
    <property type="project" value="InterPro"/>
</dbReference>
<dbReference type="Pfam" id="PF12464">
    <property type="entry name" value="Mac"/>
    <property type="match status" value="1"/>
</dbReference>
<keyword evidence="5" id="KW-0805">Transcription regulation</keyword>
<comment type="similarity">
    <text evidence="1">Belongs to the transferase hexapeptide repeat family.</text>
</comment>
<comment type="caution">
    <text evidence="12">The sequence shown here is derived from an EMBL/GenBank/DDBJ whole genome shotgun (WGS) entry which is preliminary data.</text>
</comment>
<keyword evidence="6" id="KW-0238">DNA-binding</keyword>
<dbReference type="CDD" id="cd03357">
    <property type="entry name" value="LbH_MAT_GAT"/>
    <property type="match status" value="1"/>
</dbReference>
<keyword evidence="13" id="KW-1185">Reference proteome</keyword>
<feature type="region of interest" description="Disordered" evidence="10">
    <location>
        <begin position="709"/>
        <end position="732"/>
    </location>
</feature>
<dbReference type="FunFam" id="2.160.10.10:FF:000025">
    <property type="entry name" value="Hexapeptide-repeat containing-acetyltransferase"/>
    <property type="match status" value="1"/>
</dbReference>
<dbReference type="InterPro" id="IPR001138">
    <property type="entry name" value="Zn2Cys6_DnaBD"/>
</dbReference>
<dbReference type="SMART" id="SM00066">
    <property type="entry name" value="GAL4"/>
    <property type="match status" value="1"/>
</dbReference>
<evidence type="ECO:0000256" key="1">
    <source>
        <dbReference type="ARBA" id="ARBA00007274"/>
    </source>
</evidence>
<evidence type="ECO:0000256" key="9">
    <source>
        <dbReference type="ARBA" id="ARBA00023315"/>
    </source>
</evidence>
<keyword evidence="4" id="KW-0862">Zinc</keyword>
<evidence type="ECO:0000256" key="6">
    <source>
        <dbReference type="ARBA" id="ARBA00023125"/>
    </source>
</evidence>
<dbReference type="PROSITE" id="PS50048">
    <property type="entry name" value="ZN2_CY6_FUNGAL_2"/>
    <property type="match status" value="1"/>
</dbReference>
<dbReference type="GO" id="GO:0008270">
    <property type="term" value="F:zinc ion binding"/>
    <property type="evidence" value="ECO:0007669"/>
    <property type="project" value="InterPro"/>
</dbReference>
<feature type="compositionally biased region" description="Basic and acidic residues" evidence="10">
    <location>
        <begin position="191"/>
        <end position="203"/>
    </location>
</feature>
<keyword evidence="2" id="KW-0808">Transferase</keyword>
<evidence type="ECO:0000256" key="10">
    <source>
        <dbReference type="SAM" id="MobiDB-lite"/>
    </source>
</evidence>
<reference evidence="12 13" key="1">
    <citation type="submission" date="2015-02" db="EMBL/GenBank/DDBJ databases">
        <title>Draft Genome Sequences of Two Closely-Related Aflatoxigenic Aspergillus Species Obtained from the Cote d'Ivoire.</title>
        <authorList>
            <person name="Moore G.G."/>
            <person name="Beltz S.B."/>
            <person name="Mack B.M."/>
        </authorList>
    </citation>
    <scope>NUCLEOTIDE SEQUENCE [LARGE SCALE GENOMIC DNA]</scope>
    <source>
        <strain evidence="12 13">SRRC1468</strain>
    </source>
</reference>
<dbReference type="GO" id="GO:0003677">
    <property type="term" value="F:DNA binding"/>
    <property type="evidence" value="ECO:0007669"/>
    <property type="project" value="UniProtKB-KW"/>
</dbReference>
<evidence type="ECO:0000256" key="5">
    <source>
        <dbReference type="ARBA" id="ARBA00023015"/>
    </source>
</evidence>
<dbReference type="OrthoDB" id="2593732at2759"/>
<dbReference type="GO" id="GO:0016407">
    <property type="term" value="F:acetyltransferase activity"/>
    <property type="evidence" value="ECO:0007669"/>
    <property type="project" value="InterPro"/>
</dbReference>
<evidence type="ECO:0000313" key="12">
    <source>
        <dbReference type="EMBL" id="KKK24510.1"/>
    </source>
</evidence>
<keyword evidence="8" id="KW-0539">Nucleus</keyword>
<evidence type="ECO:0000256" key="3">
    <source>
        <dbReference type="ARBA" id="ARBA00022723"/>
    </source>
</evidence>
<gene>
    <name evidence="12" type="ORF">ARAM_002356</name>
</gene>
<keyword evidence="7" id="KW-0804">Transcription</keyword>
<evidence type="ECO:0000256" key="4">
    <source>
        <dbReference type="ARBA" id="ARBA00022833"/>
    </source>
</evidence>
<dbReference type="InterPro" id="IPR052360">
    <property type="entry name" value="Transcr_Regulatory_Proteins"/>
</dbReference>
<evidence type="ECO:0000259" key="11">
    <source>
        <dbReference type="PROSITE" id="PS50048"/>
    </source>
</evidence>
<dbReference type="InterPro" id="IPR001451">
    <property type="entry name" value="Hexapep"/>
</dbReference>
<dbReference type="SUPFAM" id="SSF51161">
    <property type="entry name" value="Trimeric LpxA-like enzymes"/>
    <property type="match status" value="1"/>
</dbReference>
<dbReference type="SUPFAM" id="SSF57701">
    <property type="entry name" value="Zn2/Cys6 DNA-binding domain"/>
    <property type="match status" value="1"/>
</dbReference>
<dbReference type="Gene3D" id="4.10.240.10">
    <property type="entry name" value="Zn(2)-C6 fungal-type DNA-binding domain"/>
    <property type="match status" value="1"/>
</dbReference>
<evidence type="ECO:0000313" key="13">
    <source>
        <dbReference type="Proteomes" id="UP000034291"/>
    </source>
</evidence>
<dbReference type="PANTHER" id="PTHR36206:SF4">
    <property type="entry name" value="HYPOTHETICAL CONSERVED PROTEIN (EUROFUNG)-RELATED"/>
    <property type="match status" value="1"/>
</dbReference>
<dbReference type="Pfam" id="PF00172">
    <property type="entry name" value="Zn_clus"/>
    <property type="match status" value="1"/>
</dbReference>
<evidence type="ECO:0000256" key="8">
    <source>
        <dbReference type="ARBA" id="ARBA00023242"/>
    </source>
</evidence>
<evidence type="ECO:0000256" key="2">
    <source>
        <dbReference type="ARBA" id="ARBA00022679"/>
    </source>
</evidence>
<dbReference type="SMART" id="SM01266">
    <property type="entry name" value="Mac"/>
    <property type="match status" value="1"/>
</dbReference>
<feature type="region of interest" description="Disordered" evidence="10">
    <location>
        <begin position="177"/>
        <end position="208"/>
    </location>
</feature>
<dbReference type="AlphaFoldDB" id="A0A0F8X4A9"/>
<keyword evidence="9" id="KW-0012">Acyltransferase</keyword>
<feature type="domain" description="Zn(2)-C6 fungal-type" evidence="11">
    <location>
        <begin position="13"/>
        <end position="41"/>
    </location>
</feature>
<feature type="region of interest" description="Disordered" evidence="10">
    <location>
        <begin position="40"/>
        <end position="74"/>
    </location>
</feature>
<dbReference type="InterPro" id="IPR011004">
    <property type="entry name" value="Trimer_LpxA-like_sf"/>
</dbReference>
<dbReference type="PANTHER" id="PTHR36206">
    <property type="entry name" value="ASPERCRYPTIN BIOSYNTHESIS CLUSTER-SPECIFIC TRANSCRIPTION REGULATOR ATNN-RELATED"/>
    <property type="match status" value="1"/>
</dbReference>
<dbReference type="Gene3D" id="2.160.10.10">
    <property type="entry name" value="Hexapeptide repeat proteins"/>
    <property type="match status" value="1"/>
</dbReference>